<dbReference type="EMBL" id="VSSQ01083706">
    <property type="protein sequence ID" value="MPN31952.1"/>
    <property type="molecule type" value="Genomic_DNA"/>
</dbReference>
<sequence>MRPAGKVRDPGGILLAAPDQPAHAAGQSMVPCFQLQELVREQILARTGKEAAAELLEQAVALQQQAVEQLEVLEIGRPDL</sequence>
<comment type="caution">
    <text evidence="1">The sequence shown here is derived from an EMBL/GenBank/DDBJ whole genome shotgun (WGS) entry which is preliminary data.</text>
</comment>
<proteinExistence type="predicted"/>
<name>A0A645H0W3_9ZZZZ</name>
<accession>A0A645H0W3</accession>
<protein>
    <submittedName>
        <fullName evidence="1">Uncharacterized protein</fullName>
    </submittedName>
</protein>
<dbReference type="AlphaFoldDB" id="A0A645H0W3"/>
<reference evidence="1" key="1">
    <citation type="submission" date="2019-08" db="EMBL/GenBank/DDBJ databases">
        <authorList>
            <person name="Kucharzyk K."/>
            <person name="Murdoch R.W."/>
            <person name="Higgins S."/>
            <person name="Loffler F."/>
        </authorList>
    </citation>
    <scope>NUCLEOTIDE SEQUENCE</scope>
</reference>
<evidence type="ECO:0000313" key="1">
    <source>
        <dbReference type="EMBL" id="MPN31952.1"/>
    </source>
</evidence>
<organism evidence="1">
    <name type="scientific">bioreactor metagenome</name>
    <dbReference type="NCBI Taxonomy" id="1076179"/>
    <lineage>
        <taxon>unclassified sequences</taxon>
        <taxon>metagenomes</taxon>
        <taxon>ecological metagenomes</taxon>
    </lineage>
</organism>
<gene>
    <name evidence="1" type="ORF">SDC9_179427</name>
</gene>